<dbReference type="PATRIC" id="fig|1397108.4.peg.1180"/>
<dbReference type="STRING" id="1397108.IMCC12053_1151"/>
<keyword evidence="2" id="KW-1185">Reference proteome</keyword>
<name>A0A0P0AAY0_9RHOB</name>
<dbReference type="Gene3D" id="3.40.50.1820">
    <property type="entry name" value="alpha/beta hydrolase"/>
    <property type="match status" value="1"/>
</dbReference>
<dbReference type="KEGG" id="cmar:IMCC12053_1151"/>
<evidence type="ECO:0000313" key="2">
    <source>
        <dbReference type="Proteomes" id="UP000064920"/>
    </source>
</evidence>
<evidence type="ECO:0000313" key="1">
    <source>
        <dbReference type="EMBL" id="ALI55099.1"/>
    </source>
</evidence>
<proteinExistence type="predicted"/>
<dbReference type="SUPFAM" id="SSF53474">
    <property type="entry name" value="alpha/beta-Hydrolases"/>
    <property type="match status" value="1"/>
</dbReference>
<dbReference type="OrthoDB" id="1997677at2"/>
<dbReference type="AlphaFoldDB" id="A0A0P0AAY0"/>
<sequence>MTDNERVEPSKQEWRASLREMGAREGFYEELGPDHTALLVNRGDTLIVTFENLDDVYADGKDKMPWGYGFVERRGWSMLGMMAHDWTWYREEAVFDFFDRLKAEGFFDGYRRVIFYGASMGGYAAAAFSAAHPGAGVVLISPQATLSREDASWETRYRKGWSRDFTSRYGFAPDMVKAAEYVYLFYDPLSPLDAMHAALFRGGNLRKMRCRYFGHRIASLWVKLGILTPIVEGAISGTLTDKEFYHLLRRRRDERRYQKEMLARLQKRGRAAWVAHYCTAIIARAPGPVFRRALKEATANLKR</sequence>
<accession>A0A0P0AAY0</accession>
<dbReference type="RefSeq" id="WP_062216511.1">
    <property type="nucleotide sequence ID" value="NZ_CP012023.1"/>
</dbReference>
<dbReference type="EMBL" id="CP012023">
    <property type="protein sequence ID" value="ALI55099.1"/>
    <property type="molecule type" value="Genomic_DNA"/>
</dbReference>
<organism evidence="1 2">
    <name type="scientific">Celeribacter marinus</name>
    <dbReference type="NCBI Taxonomy" id="1397108"/>
    <lineage>
        <taxon>Bacteria</taxon>
        <taxon>Pseudomonadati</taxon>
        <taxon>Pseudomonadota</taxon>
        <taxon>Alphaproteobacteria</taxon>
        <taxon>Rhodobacterales</taxon>
        <taxon>Roseobacteraceae</taxon>
        <taxon>Celeribacter</taxon>
    </lineage>
</organism>
<dbReference type="InterPro" id="IPR029058">
    <property type="entry name" value="AB_hydrolase_fold"/>
</dbReference>
<protein>
    <submittedName>
        <fullName evidence="1">Uncharacterized protein</fullName>
    </submittedName>
</protein>
<reference evidence="1 2" key="1">
    <citation type="submission" date="2015-05" db="EMBL/GenBank/DDBJ databases">
        <authorList>
            <person name="Wang D.B."/>
            <person name="Wang M."/>
        </authorList>
    </citation>
    <scope>NUCLEOTIDE SEQUENCE [LARGE SCALE GENOMIC DNA]</scope>
    <source>
        <strain evidence="1 2">IMCC 12053</strain>
    </source>
</reference>
<gene>
    <name evidence="1" type="ORF">IMCC12053_1151</name>
</gene>
<dbReference type="Proteomes" id="UP000064920">
    <property type="component" value="Chromosome"/>
</dbReference>